<keyword evidence="4 10" id="KW-0812">Transmembrane</keyword>
<keyword evidence="5" id="KW-0552">Olfaction</keyword>
<evidence type="ECO:0000256" key="10">
    <source>
        <dbReference type="SAM" id="Phobius"/>
    </source>
</evidence>
<evidence type="ECO:0008006" key="13">
    <source>
        <dbReference type="Google" id="ProtNLM"/>
    </source>
</evidence>
<evidence type="ECO:0000256" key="2">
    <source>
        <dbReference type="ARBA" id="ARBA00022475"/>
    </source>
</evidence>
<dbReference type="EMBL" id="ADTU01005377">
    <property type="status" value="NOT_ANNOTATED_CDS"/>
    <property type="molecule type" value="Genomic_DNA"/>
</dbReference>
<dbReference type="OrthoDB" id="6617147at2759"/>
<dbReference type="AlphaFoldDB" id="A0A158P075"/>
<evidence type="ECO:0000256" key="8">
    <source>
        <dbReference type="ARBA" id="ARBA00023170"/>
    </source>
</evidence>
<evidence type="ECO:0000313" key="12">
    <source>
        <dbReference type="Proteomes" id="UP000005205"/>
    </source>
</evidence>
<dbReference type="InterPro" id="IPR004117">
    <property type="entry name" value="7tm6_olfct_rcpt"/>
</dbReference>
<organism evidence="11 12">
    <name type="scientific">Atta cephalotes</name>
    <name type="common">Leafcutter ant</name>
    <dbReference type="NCBI Taxonomy" id="12957"/>
    <lineage>
        <taxon>Eukaryota</taxon>
        <taxon>Metazoa</taxon>
        <taxon>Ecdysozoa</taxon>
        <taxon>Arthropoda</taxon>
        <taxon>Hexapoda</taxon>
        <taxon>Insecta</taxon>
        <taxon>Pterygota</taxon>
        <taxon>Neoptera</taxon>
        <taxon>Endopterygota</taxon>
        <taxon>Hymenoptera</taxon>
        <taxon>Apocrita</taxon>
        <taxon>Aculeata</taxon>
        <taxon>Formicoidea</taxon>
        <taxon>Formicidae</taxon>
        <taxon>Myrmicinae</taxon>
        <taxon>Atta</taxon>
    </lineage>
</organism>
<dbReference type="EMBL" id="ADTU01005376">
    <property type="status" value="NOT_ANNOTATED_CDS"/>
    <property type="molecule type" value="Genomic_DNA"/>
</dbReference>
<comment type="subcellular location">
    <subcellularLocation>
        <location evidence="1">Cell membrane</location>
        <topology evidence="1">Multi-pass membrane protein</topology>
    </subcellularLocation>
</comment>
<dbReference type="InParanoid" id="A0A158P075"/>
<proteinExistence type="predicted"/>
<feature type="transmembrane region" description="Helical" evidence="10">
    <location>
        <begin position="20"/>
        <end position="46"/>
    </location>
</feature>
<dbReference type="Pfam" id="PF02949">
    <property type="entry name" value="7tm_6"/>
    <property type="match status" value="1"/>
</dbReference>
<reference evidence="11" key="2">
    <citation type="submission" date="2016-04" db="UniProtKB">
        <authorList>
            <consortium name="EnsemblMetazoa"/>
        </authorList>
    </citation>
    <scope>IDENTIFICATION</scope>
</reference>
<gene>
    <name evidence="11" type="primary">105626492</name>
</gene>
<evidence type="ECO:0000256" key="4">
    <source>
        <dbReference type="ARBA" id="ARBA00022692"/>
    </source>
</evidence>
<evidence type="ECO:0000256" key="1">
    <source>
        <dbReference type="ARBA" id="ARBA00004651"/>
    </source>
</evidence>
<evidence type="ECO:0000256" key="9">
    <source>
        <dbReference type="ARBA" id="ARBA00023224"/>
    </source>
</evidence>
<evidence type="ECO:0000256" key="7">
    <source>
        <dbReference type="ARBA" id="ARBA00023136"/>
    </source>
</evidence>
<keyword evidence="6 10" id="KW-1133">Transmembrane helix</keyword>
<dbReference type="GO" id="GO:0005549">
    <property type="term" value="F:odorant binding"/>
    <property type="evidence" value="ECO:0007669"/>
    <property type="project" value="InterPro"/>
</dbReference>
<accession>A0A158P075</accession>
<keyword evidence="9" id="KW-0807">Transducer</keyword>
<keyword evidence="2" id="KW-1003">Cell membrane</keyword>
<dbReference type="GO" id="GO:0004984">
    <property type="term" value="F:olfactory receptor activity"/>
    <property type="evidence" value="ECO:0007669"/>
    <property type="project" value="InterPro"/>
</dbReference>
<keyword evidence="8" id="KW-0675">Receptor</keyword>
<keyword evidence="7 10" id="KW-0472">Membrane</keyword>
<dbReference type="PANTHER" id="PTHR21137:SF35">
    <property type="entry name" value="ODORANT RECEPTOR 19A-RELATED"/>
    <property type="match status" value="1"/>
</dbReference>
<evidence type="ECO:0000313" key="11">
    <source>
        <dbReference type="EnsemblMetazoa" id="XP_012063183.1"/>
    </source>
</evidence>
<feature type="transmembrane region" description="Helical" evidence="10">
    <location>
        <begin position="52"/>
        <end position="74"/>
    </location>
</feature>
<reference evidence="12" key="1">
    <citation type="journal article" date="2011" name="PLoS Genet.">
        <title>The genome sequence of the leaf-cutter ant Atta cephalotes reveals insights into its obligate symbiotic lifestyle.</title>
        <authorList>
            <person name="Suen G."/>
            <person name="Teiling C."/>
            <person name="Li L."/>
            <person name="Holt C."/>
            <person name="Abouheif E."/>
            <person name="Bornberg-Bauer E."/>
            <person name="Bouffard P."/>
            <person name="Caldera E.J."/>
            <person name="Cash E."/>
            <person name="Cavanaugh A."/>
            <person name="Denas O."/>
            <person name="Elhaik E."/>
            <person name="Fave M.J."/>
            <person name="Gadau J."/>
            <person name="Gibson J.D."/>
            <person name="Graur D."/>
            <person name="Grubbs K.J."/>
            <person name="Hagen D.E."/>
            <person name="Harkins T.T."/>
            <person name="Helmkampf M."/>
            <person name="Hu H."/>
            <person name="Johnson B.R."/>
            <person name="Kim J."/>
            <person name="Marsh S.E."/>
            <person name="Moeller J.A."/>
            <person name="Munoz-Torres M.C."/>
            <person name="Murphy M.C."/>
            <person name="Naughton M.C."/>
            <person name="Nigam S."/>
            <person name="Overson R."/>
            <person name="Rajakumar R."/>
            <person name="Reese J.T."/>
            <person name="Scott J.J."/>
            <person name="Smith C.R."/>
            <person name="Tao S."/>
            <person name="Tsutsui N.D."/>
            <person name="Viljakainen L."/>
            <person name="Wissler L."/>
            <person name="Yandell M.D."/>
            <person name="Zimmer F."/>
            <person name="Taylor J."/>
            <person name="Slater S.C."/>
            <person name="Clifton S.W."/>
            <person name="Warren W.C."/>
            <person name="Elsik C.G."/>
            <person name="Smith C.D."/>
            <person name="Weinstock G.M."/>
            <person name="Gerardo N.M."/>
            <person name="Currie C.R."/>
        </authorList>
    </citation>
    <scope>NUCLEOTIDE SEQUENCE [LARGE SCALE GENOMIC DNA]</scope>
</reference>
<dbReference type="KEGG" id="acep:105626492"/>
<dbReference type="PANTHER" id="PTHR21137">
    <property type="entry name" value="ODORANT RECEPTOR"/>
    <property type="match status" value="1"/>
</dbReference>
<evidence type="ECO:0000256" key="3">
    <source>
        <dbReference type="ARBA" id="ARBA00022606"/>
    </source>
</evidence>
<keyword evidence="12" id="KW-1185">Reference proteome</keyword>
<keyword evidence="3" id="KW-0716">Sensory transduction</keyword>
<name>A0A158P075_ATTCE</name>
<dbReference type="Proteomes" id="UP000005205">
    <property type="component" value="Unassembled WGS sequence"/>
</dbReference>
<sequence length="150" mass="17078">MLIERHNRIISFSKNIEKLISFIALMQVVLDTLIICGLGFFAIIGIHNEMGVFVVTKTIFAIALILAEVFIICFTGEHLNYKSKSIINAAYELPWYDISLHQSKMLILIIMRSQKQLTISAGKMMDMSFETYTNIIKTSVSYISVMNALY</sequence>
<dbReference type="GO" id="GO:0005886">
    <property type="term" value="C:plasma membrane"/>
    <property type="evidence" value="ECO:0007669"/>
    <property type="project" value="UniProtKB-SubCell"/>
</dbReference>
<protein>
    <recommendedName>
        <fullName evidence="13">Odorant receptor</fullName>
    </recommendedName>
</protein>
<dbReference type="GO" id="GO:0007165">
    <property type="term" value="P:signal transduction"/>
    <property type="evidence" value="ECO:0007669"/>
    <property type="project" value="UniProtKB-KW"/>
</dbReference>
<evidence type="ECO:0000256" key="5">
    <source>
        <dbReference type="ARBA" id="ARBA00022725"/>
    </source>
</evidence>
<dbReference type="EnsemblMetazoa" id="XM_012207793.1">
    <property type="protein sequence ID" value="XP_012063183.1"/>
    <property type="gene ID" value="LOC105626492"/>
</dbReference>
<evidence type="ECO:0000256" key="6">
    <source>
        <dbReference type="ARBA" id="ARBA00022989"/>
    </source>
</evidence>